<keyword evidence="2" id="KW-1185">Reference proteome</keyword>
<comment type="caution">
    <text evidence="1">The sequence shown here is derived from an EMBL/GenBank/DDBJ whole genome shotgun (WGS) entry which is preliminary data.</text>
</comment>
<protein>
    <submittedName>
        <fullName evidence="1">Uncharacterized protein</fullName>
    </submittedName>
</protein>
<sequence length="209" mass="23415">MYPVTPAKVPCQDPSRVRNWFGTRIAFESLGFFFVNKQPWKYLTLANTIKARLPSAKVIAELPIVYTVHGIHLNFRDQLSAAMPPSHLFYSTRACTCRLTFTLLMGLAATVNRSLTTLIGNKPNNVREIAAHLGHVVPGESADERWWQTLGKTEELSLVTTTIFIAVFDTTGFDPGELAGLINCRTNSIRWRTNIKYSLASPRYRDGLG</sequence>
<reference evidence="1" key="1">
    <citation type="submission" date="2020-11" db="EMBL/GenBank/DDBJ databases">
        <authorList>
            <consortium name="DOE Joint Genome Institute"/>
            <person name="Ahrendt S."/>
            <person name="Riley R."/>
            <person name="Andreopoulos W."/>
            <person name="Labutti K."/>
            <person name="Pangilinan J."/>
            <person name="Ruiz-Duenas F.J."/>
            <person name="Barrasa J.M."/>
            <person name="Sanchez-Garcia M."/>
            <person name="Camarero S."/>
            <person name="Miyauchi S."/>
            <person name="Serrano A."/>
            <person name="Linde D."/>
            <person name="Babiker R."/>
            <person name="Drula E."/>
            <person name="Ayuso-Fernandez I."/>
            <person name="Pacheco R."/>
            <person name="Padilla G."/>
            <person name="Ferreira P."/>
            <person name="Barriuso J."/>
            <person name="Kellner H."/>
            <person name="Castanera R."/>
            <person name="Alfaro M."/>
            <person name="Ramirez L."/>
            <person name="Pisabarro A.G."/>
            <person name="Kuo A."/>
            <person name="Tritt A."/>
            <person name="Lipzen A."/>
            <person name="He G."/>
            <person name="Yan M."/>
            <person name="Ng V."/>
            <person name="Cullen D."/>
            <person name="Martin F."/>
            <person name="Rosso M.-N."/>
            <person name="Henrissat B."/>
            <person name="Hibbett D."/>
            <person name="Martinez A.T."/>
            <person name="Grigoriev I.V."/>
        </authorList>
    </citation>
    <scope>NUCLEOTIDE SEQUENCE</scope>
    <source>
        <strain evidence="1">AH 40177</strain>
    </source>
</reference>
<dbReference type="AlphaFoldDB" id="A0A9P5PD40"/>
<name>A0A9P5PD40_9AGAR</name>
<dbReference type="EMBL" id="JADNRY010000212">
    <property type="protein sequence ID" value="KAF9061149.1"/>
    <property type="molecule type" value="Genomic_DNA"/>
</dbReference>
<gene>
    <name evidence="1" type="ORF">BDP27DRAFT_1369901</name>
</gene>
<evidence type="ECO:0000313" key="1">
    <source>
        <dbReference type="EMBL" id="KAF9061149.1"/>
    </source>
</evidence>
<evidence type="ECO:0000313" key="2">
    <source>
        <dbReference type="Proteomes" id="UP000772434"/>
    </source>
</evidence>
<dbReference type="Proteomes" id="UP000772434">
    <property type="component" value="Unassembled WGS sequence"/>
</dbReference>
<organism evidence="1 2">
    <name type="scientific">Rhodocollybia butyracea</name>
    <dbReference type="NCBI Taxonomy" id="206335"/>
    <lineage>
        <taxon>Eukaryota</taxon>
        <taxon>Fungi</taxon>
        <taxon>Dikarya</taxon>
        <taxon>Basidiomycota</taxon>
        <taxon>Agaricomycotina</taxon>
        <taxon>Agaricomycetes</taxon>
        <taxon>Agaricomycetidae</taxon>
        <taxon>Agaricales</taxon>
        <taxon>Marasmiineae</taxon>
        <taxon>Omphalotaceae</taxon>
        <taxon>Rhodocollybia</taxon>
    </lineage>
</organism>
<proteinExistence type="predicted"/>
<accession>A0A9P5PD40</accession>